<accession>A0AAP4D5T9</accession>
<dbReference type="Pfam" id="PF14824">
    <property type="entry name" value="Sirohm_synth_M"/>
    <property type="match status" value="1"/>
</dbReference>
<evidence type="ECO:0000313" key="8">
    <source>
        <dbReference type="Proteomes" id="UP001301140"/>
    </source>
</evidence>
<dbReference type="SUPFAM" id="SSF75615">
    <property type="entry name" value="Siroheme synthase middle domains-like"/>
    <property type="match status" value="1"/>
</dbReference>
<evidence type="ECO:0000256" key="3">
    <source>
        <dbReference type="ARBA" id="ARBA00023002"/>
    </source>
</evidence>
<reference evidence="7 8" key="1">
    <citation type="submission" date="2023-03" db="EMBL/GenBank/DDBJ databases">
        <title>YIM 152171 draft genome.</title>
        <authorList>
            <person name="Yang Z."/>
        </authorList>
    </citation>
    <scope>NUCLEOTIDE SEQUENCE [LARGE SCALE GENOMIC DNA]</scope>
    <source>
        <strain evidence="7 8">YIM 152171</strain>
    </source>
</reference>
<dbReference type="GO" id="GO:0043115">
    <property type="term" value="F:precorrin-2 dehydrogenase activity"/>
    <property type="evidence" value="ECO:0007669"/>
    <property type="project" value="UniProtKB-EC"/>
</dbReference>
<comment type="pathway">
    <text evidence="1">Porphyrin-containing compound metabolism; siroheme biosynthesis; sirohydrochlorin from precorrin-2: step 1/1.</text>
</comment>
<evidence type="ECO:0000256" key="2">
    <source>
        <dbReference type="ARBA" id="ARBA00012400"/>
    </source>
</evidence>
<keyword evidence="8" id="KW-1185">Reference proteome</keyword>
<dbReference type="Gene3D" id="3.30.160.110">
    <property type="entry name" value="Siroheme synthase, domain 2"/>
    <property type="match status" value="1"/>
</dbReference>
<evidence type="ECO:0000256" key="1">
    <source>
        <dbReference type="ARBA" id="ARBA00005010"/>
    </source>
</evidence>
<keyword evidence="4" id="KW-0520">NAD</keyword>
<dbReference type="EMBL" id="JARGEQ010000102">
    <property type="protein sequence ID" value="MDF1586989.1"/>
    <property type="molecule type" value="Genomic_DNA"/>
</dbReference>
<dbReference type="EC" id="1.3.1.76" evidence="2"/>
<proteinExistence type="predicted"/>
<dbReference type="Proteomes" id="UP001301140">
    <property type="component" value="Unassembled WGS sequence"/>
</dbReference>
<feature type="domain" description="Siroheme synthase central" evidence="6">
    <location>
        <begin position="115"/>
        <end position="142"/>
    </location>
</feature>
<gene>
    <name evidence="7" type="ORF">PZ740_11430</name>
</gene>
<evidence type="ECO:0000313" key="7">
    <source>
        <dbReference type="EMBL" id="MDF1586989.1"/>
    </source>
</evidence>
<sequence>MLPIVVDAGRLEIALAGQGEAFARRMDWLLAGGASRLTLFTEDPACLASRPESVALVPRLPHPGELGGFHLLWVAGLPLDHANGLARAARSIGLLVNVEDVLRLCDFHTPAVVRRGDLVVGISTGGRSPALAVRLRRWLEDQLGEEWAGRLELLARKRTAWRRRKRPLSQLAALADATIDRHDWLPGERGA</sequence>
<comment type="caution">
    <text evidence="7">The sequence shown here is derived from an EMBL/GenBank/DDBJ whole genome shotgun (WGS) entry which is preliminary data.</text>
</comment>
<dbReference type="Gene3D" id="3.40.50.720">
    <property type="entry name" value="NAD(P)-binding Rossmann-like Domain"/>
    <property type="match status" value="1"/>
</dbReference>
<keyword evidence="5" id="KW-0627">Porphyrin biosynthesis</keyword>
<dbReference type="PANTHER" id="PTHR35330">
    <property type="entry name" value="SIROHEME BIOSYNTHESIS PROTEIN MET8"/>
    <property type="match status" value="1"/>
</dbReference>
<protein>
    <recommendedName>
        <fullName evidence="2">precorrin-2 dehydrogenase</fullName>
        <ecNumber evidence="2">1.3.1.76</ecNumber>
    </recommendedName>
</protein>
<dbReference type="InterPro" id="IPR028161">
    <property type="entry name" value="Met8-like"/>
</dbReference>
<dbReference type="Pfam" id="PF13241">
    <property type="entry name" value="NAD_binding_7"/>
    <property type="match status" value="1"/>
</dbReference>
<name>A0AAP4D5T9_9PROT</name>
<dbReference type="GO" id="GO:0004325">
    <property type="term" value="F:ferrochelatase activity"/>
    <property type="evidence" value="ECO:0007669"/>
    <property type="project" value="InterPro"/>
</dbReference>
<organism evidence="7 8">
    <name type="scientific">Marinimicrococcus flavescens</name>
    <dbReference type="NCBI Taxonomy" id="3031815"/>
    <lineage>
        <taxon>Bacteria</taxon>
        <taxon>Pseudomonadati</taxon>
        <taxon>Pseudomonadota</taxon>
        <taxon>Alphaproteobacteria</taxon>
        <taxon>Geminicoccales</taxon>
        <taxon>Geminicoccaceae</taxon>
        <taxon>Marinimicrococcus</taxon>
    </lineage>
</organism>
<dbReference type="AlphaFoldDB" id="A0AAP4D5T9"/>
<dbReference type="GO" id="GO:0019354">
    <property type="term" value="P:siroheme biosynthetic process"/>
    <property type="evidence" value="ECO:0007669"/>
    <property type="project" value="InterPro"/>
</dbReference>
<dbReference type="PANTHER" id="PTHR35330:SF1">
    <property type="entry name" value="SIROHEME BIOSYNTHESIS PROTEIN MET8"/>
    <property type="match status" value="1"/>
</dbReference>
<keyword evidence="3" id="KW-0560">Oxidoreductase</keyword>
<dbReference type="RefSeq" id="WP_327789410.1">
    <property type="nucleotide sequence ID" value="NZ_JARGEQ010000102.1"/>
</dbReference>
<evidence type="ECO:0000256" key="5">
    <source>
        <dbReference type="ARBA" id="ARBA00023244"/>
    </source>
</evidence>
<dbReference type="InterPro" id="IPR028281">
    <property type="entry name" value="Sirohaem_synthase_central"/>
</dbReference>
<evidence type="ECO:0000259" key="6">
    <source>
        <dbReference type="Pfam" id="PF14824"/>
    </source>
</evidence>
<evidence type="ECO:0000256" key="4">
    <source>
        <dbReference type="ARBA" id="ARBA00023027"/>
    </source>
</evidence>